<sequence>MYPNAMIRPISHIASRGVVRTSYHAVQQLCSFSSDGGSPQRRFSPHRQTRSTSNTERLRIHAVPIHLGDYSIDDDDISPYDDEAKISDEEKMRDKTKLAEEIYESTLEEETKRAVNLAKSKKPIRVPVIDQHGRAYGRGGRKTATAQVWITPGFGEVTVNQKPFDETFIREFHRDHILQPFVATETCGKFDVVAQVRGGGLSGQAGAVRHGIARALNHFNPDLYRPPLKKQKLLTRDRRKVERKKVGLVKSRKAPQWVKR</sequence>
<keyword evidence="4 5" id="KW-0687">Ribonucleoprotein</keyword>
<dbReference type="Gene3D" id="3.30.230.10">
    <property type="match status" value="1"/>
</dbReference>
<dbReference type="PANTHER" id="PTHR21569:SF1">
    <property type="entry name" value="SMALL RIBOSOMAL SUBUNIT PROTEIN US9M"/>
    <property type="match status" value="1"/>
</dbReference>
<dbReference type="HAMAP" id="MF_00532_B">
    <property type="entry name" value="Ribosomal_uS9_B"/>
    <property type="match status" value="1"/>
</dbReference>
<name>A0A7S1UXD0_9STRA</name>
<feature type="region of interest" description="Disordered" evidence="6">
    <location>
        <begin position="33"/>
        <end position="55"/>
    </location>
</feature>
<dbReference type="InterPro" id="IPR020568">
    <property type="entry name" value="Ribosomal_Su5_D2-typ_SF"/>
</dbReference>
<dbReference type="SUPFAM" id="SSF54211">
    <property type="entry name" value="Ribosomal protein S5 domain 2-like"/>
    <property type="match status" value="1"/>
</dbReference>
<dbReference type="GO" id="GO:0006412">
    <property type="term" value="P:translation"/>
    <property type="evidence" value="ECO:0007669"/>
    <property type="project" value="InterPro"/>
</dbReference>
<dbReference type="InterPro" id="IPR023035">
    <property type="entry name" value="Ribosomal_uS9_bac/plastid"/>
</dbReference>
<evidence type="ECO:0000256" key="4">
    <source>
        <dbReference type="ARBA" id="ARBA00023274"/>
    </source>
</evidence>
<dbReference type="GO" id="GO:0003735">
    <property type="term" value="F:structural constituent of ribosome"/>
    <property type="evidence" value="ECO:0007669"/>
    <property type="project" value="InterPro"/>
</dbReference>
<gene>
    <name evidence="7" type="ORF">GOCE00092_LOCUS10329</name>
</gene>
<dbReference type="PANTHER" id="PTHR21569">
    <property type="entry name" value="RIBOSOMAL PROTEIN S9"/>
    <property type="match status" value="1"/>
</dbReference>
<proteinExistence type="inferred from homology"/>
<dbReference type="GO" id="GO:0022627">
    <property type="term" value="C:cytosolic small ribosomal subunit"/>
    <property type="evidence" value="ECO:0007669"/>
    <property type="project" value="TreeGrafter"/>
</dbReference>
<dbReference type="NCBIfam" id="NF001099">
    <property type="entry name" value="PRK00132.1"/>
    <property type="match status" value="1"/>
</dbReference>
<dbReference type="GO" id="GO:0003723">
    <property type="term" value="F:RNA binding"/>
    <property type="evidence" value="ECO:0007669"/>
    <property type="project" value="TreeGrafter"/>
</dbReference>
<evidence type="ECO:0000256" key="5">
    <source>
        <dbReference type="RuleBase" id="RU003815"/>
    </source>
</evidence>
<comment type="subcellular location">
    <subcellularLocation>
        <location evidence="1">Plastid</location>
        <location evidence="1">Chloroplast</location>
    </subcellularLocation>
</comment>
<reference evidence="7" key="1">
    <citation type="submission" date="2021-01" db="EMBL/GenBank/DDBJ databases">
        <authorList>
            <person name="Corre E."/>
            <person name="Pelletier E."/>
            <person name="Niang G."/>
            <person name="Scheremetjew M."/>
            <person name="Finn R."/>
            <person name="Kale V."/>
            <person name="Holt S."/>
            <person name="Cochrane G."/>
            <person name="Meng A."/>
            <person name="Brown T."/>
            <person name="Cohen L."/>
        </authorList>
    </citation>
    <scope>NUCLEOTIDE SEQUENCE</scope>
    <source>
        <strain evidence="7">CCMP 410</strain>
    </source>
</reference>
<accession>A0A7S1UXD0</accession>
<protein>
    <recommendedName>
        <fullName evidence="8">30S ribosomal protein S9, chloroplastic</fullName>
    </recommendedName>
</protein>
<evidence type="ECO:0000313" key="7">
    <source>
        <dbReference type="EMBL" id="CAD9281419.1"/>
    </source>
</evidence>
<evidence type="ECO:0000256" key="1">
    <source>
        <dbReference type="ARBA" id="ARBA00004229"/>
    </source>
</evidence>
<dbReference type="EMBL" id="HBGK01020306">
    <property type="protein sequence ID" value="CAD9281419.1"/>
    <property type="molecule type" value="Transcribed_RNA"/>
</dbReference>
<dbReference type="InterPro" id="IPR014721">
    <property type="entry name" value="Ribsml_uS5_D2-typ_fold_subgr"/>
</dbReference>
<dbReference type="FunFam" id="3.30.230.10:FF:000001">
    <property type="entry name" value="30S ribosomal protein S9"/>
    <property type="match status" value="1"/>
</dbReference>
<keyword evidence="3 5" id="KW-0689">Ribosomal protein</keyword>
<organism evidence="7">
    <name type="scientific">Grammatophora oceanica</name>
    <dbReference type="NCBI Taxonomy" id="210454"/>
    <lineage>
        <taxon>Eukaryota</taxon>
        <taxon>Sar</taxon>
        <taxon>Stramenopiles</taxon>
        <taxon>Ochrophyta</taxon>
        <taxon>Bacillariophyta</taxon>
        <taxon>Fragilariophyceae</taxon>
        <taxon>Fragilariophycidae</taxon>
        <taxon>Rhabdonematales</taxon>
        <taxon>Grammatophoraceae</taxon>
        <taxon>Grammatophora</taxon>
    </lineage>
</organism>
<dbReference type="InterPro" id="IPR000754">
    <property type="entry name" value="Ribosomal_uS9"/>
</dbReference>
<comment type="similarity">
    <text evidence="2 5">Belongs to the universal ribosomal protein uS9 family.</text>
</comment>
<dbReference type="GO" id="GO:0009507">
    <property type="term" value="C:chloroplast"/>
    <property type="evidence" value="ECO:0007669"/>
    <property type="project" value="UniProtKB-SubCell"/>
</dbReference>
<dbReference type="Pfam" id="PF00380">
    <property type="entry name" value="Ribosomal_S9"/>
    <property type="match status" value="1"/>
</dbReference>
<evidence type="ECO:0000256" key="6">
    <source>
        <dbReference type="SAM" id="MobiDB-lite"/>
    </source>
</evidence>
<dbReference type="PROSITE" id="PS00360">
    <property type="entry name" value="RIBOSOMAL_S9"/>
    <property type="match status" value="1"/>
</dbReference>
<dbReference type="InterPro" id="IPR020574">
    <property type="entry name" value="Ribosomal_uS9_CS"/>
</dbReference>
<dbReference type="AlphaFoldDB" id="A0A7S1UXD0"/>
<evidence type="ECO:0008006" key="8">
    <source>
        <dbReference type="Google" id="ProtNLM"/>
    </source>
</evidence>
<evidence type="ECO:0000256" key="3">
    <source>
        <dbReference type="ARBA" id="ARBA00022980"/>
    </source>
</evidence>
<evidence type="ECO:0000256" key="2">
    <source>
        <dbReference type="ARBA" id="ARBA00005251"/>
    </source>
</evidence>